<dbReference type="Proteomes" id="UP001153269">
    <property type="component" value="Unassembled WGS sequence"/>
</dbReference>
<evidence type="ECO:0000313" key="6">
    <source>
        <dbReference type="EMBL" id="CAB1435476.1"/>
    </source>
</evidence>
<sequence length="1542" mass="177572">MDFVDNLMEDEIERETLLAKPTCFIIIGKPLLDILSEGKVLPEDKVLKLILNRLDSQDVEHYGYVLSCLPLMSEECLKIDEQIALIKNLKLTPDFIINIKYADKDLAKRLAGLKQYPETGQLFTRDKWQCEDVYIKKRDSKDEAMEDKGVQAAGQGLKRDVIYQMVWTPENLTRNALIRINMYKDTVLKPLEDYMAAHNPLYRMELDGHNTPEELHSYVMSRLGSLAIKRVSIPILLNKAGEELPEEADTADLLRHMSSTNPVAPGFRWTRSRWGQTCPVALQEGRVVPGQPELSVSFQDKLYILSSSEAYQKFVTNPRQYLLPPMPRPPCKVSIVGPPQSGNSTLCKLLAQHYNALVLDAEDLVQPILAKIEQEKDTGWVLDNFPSNLSQWDFLKQGEILPHIIFCLKDTGGHNVLERMYKRNKEKVDGAVMKRLRAEQSAKVGPVLKKKEDVREVQSNLDTIVGENDAVTLPDHWELGYPDGPEMKGYKLQLQKFVSEWEAMETALTTAILVLEIDGKSPEDLLQEIVLHMEKPFKYVPWELSQLDLFEEKEDMEALAELEKPDENSSDNKAPDDEDKVDRPRKRSFGDTLHFCPVAFKNQNTLWPCTDEIAAKYREKIFYFSRAEARDTFLQNPTRFVAKTEPLKPSALRILSLGTRGSGKTSHGEWLARQLGLFHIQFREQLQMLLIAKTKKRVPYSDEVEPTDESLEELVTQIQDARLEAGEEEEEVEEDTSDDDMEEVELTAEEYAIKDYLSDGDSLSPHILDMVIAPFWDQEPYISTGFILEGFPHHSEEVQYMLDGQLFPDVVVTMKVDVTDVQKRLLLAYLKRWRKRRDHRQAQMNILQDLRMKIRDEKMVWRRAELTAEALTARFEFKFQDDEDEDEEVDEKEEAGDSMADKIEAILEVEFALDGDNEDSEIEENEEAAIERLKREIEQRFASDEEDLATVTEMLSEQNIPSISISASRKPRFVRNQLLQKLQPLLTNRQSLFQTCQPISSTLAPRLLLFSYRLHSAFGCLDPIKENRNTFMLNPLKYLRQPKPTPSLPVKLAVVGPPKSGKTTVAQSFAQKYGLARLSIGRAMRMVLETQEHTDLAVQVKQLLSQGIVVPDELAIQCLEVVLLSSVCSTRGYVLDGFPMTLKQAELMGSRSIIPMIVIELELDTVEVLRRGHMDQIKPNKPHLMHDSTEILHNRTAHHRQEVEQVRKYFQYQYRNWIVLDGFKSKWWIWSKIVKEVSISMAYIDNFLERTLSGQAASIDRMCITPEELQHRLEEFGHYCPDCLAINYHLTDCSETVALTHAAEYRGKLYKMCGKEHLEKFLSSPEKFVTPRCPYPLPEPHMLPSKLTEIQVKDKYPQKVQMMGFCPVTYFCGKQRYEALVQGKMEFAVEYREQFYFFRSKREQEMFLRSPETFWDQKLPVKVPPLCDPVPLTALPTLGYLEQAVAVAVFKAMTAAGCLKPKYPFVSIQRSAVLYVAFYLKATNERSEEYIRRMHKANLTLYEKSCALLPYLSSTMRGRYKQPSERPIDFESKMNEFLALKD</sequence>
<evidence type="ECO:0000313" key="7">
    <source>
        <dbReference type="Proteomes" id="UP001153269"/>
    </source>
</evidence>
<gene>
    <name evidence="6" type="ORF">PLEPLA_LOCUS23547</name>
</gene>
<keyword evidence="7" id="KW-1185">Reference proteome</keyword>
<keyword evidence="4" id="KW-0175">Coiled coil</keyword>
<evidence type="ECO:0000256" key="3">
    <source>
        <dbReference type="ARBA" id="ARBA00022777"/>
    </source>
</evidence>
<keyword evidence="2" id="KW-0547">Nucleotide-binding</keyword>
<organism evidence="6 7">
    <name type="scientific">Pleuronectes platessa</name>
    <name type="common">European plaice</name>
    <dbReference type="NCBI Taxonomy" id="8262"/>
    <lineage>
        <taxon>Eukaryota</taxon>
        <taxon>Metazoa</taxon>
        <taxon>Chordata</taxon>
        <taxon>Craniata</taxon>
        <taxon>Vertebrata</taxon>
        <taxon>Euteleostomi</taxon>
        <taxon>Actinopterygii</taxon>
        <taxon>Neopterygii</taxon>
        <taxon>Teleostei</taxon>
        <taxon>Neoteleostei</taxon>
        <taxon>Acanthomorphata</taxon>
        <taxon>Carangaria</taxon>
        <taxon>Pleuronectiformes</taxon>
        <taxon>Pleuronectoidei</taxon>
        <taxon>Pleuronectidae</taxon>
        <taxon>Pleuronectes</taxon>
    </lineage>
</organism>
<evidence type="ECO:0000256" key="1">
    <source>
        <dbReference type="ARBA" id="ARBA00022679"/>
    </source>
</evidence>
<proteinExistence type="predicted"/>
<dbReference type="EMBL" id="CADEAL010001779">
    <property type="protein sequence ID" value="CAB1435476.1"/>
    <property type="molecule type" value="Genomic_DNA"/>
</dbReference>
<dbReference type="Gene3D" id="3.40.50.300">
    <property type="entry name" value="P-loop containing nucleotide triphosphate hydrolases"/>
    <property type="match status" value="5"/>
</dbReference>
<dbReference type="Pfam" id="PF00406">
    <property type="entry name" value="ADK"/>
    <property type="match status" value="1"/>
</dbReference>
<dbReference type="InterPro" id="IPR000850">
    <property type="entry name" value="Adenylat/UMP-CMP_kin"/>
</dbReference>
<evidence type="ECO:0000256" key="2">
    <source>
        <dbReference type="ARBA" id="ARBA00022741"/>
    </source>
</evidence>
<dbReference type="PRINTS" id="PR00094">
    <property type="entry name" value="ADENYLTKNASE"/>
</dbReference>
<dbReference type="GO" id="GO:0006139">
    <property type="term" value="P:nucleobase-containing compound metabolic process"/>
    <property type="evidence" value="ECO:0007669"/>
    <property type="project" value="InterPro"/>
</dbReference>
<evidence type="ECO:0000256" key="5">
    <source>
        <dbReference type="SAM" id="MobiDB-lite"/>
    </source>
</evidence>
<comment type="caution">
    <text evidence="6">The sequence shown here is derived from an EMBL/GenBank/DDBJ whole genome shotgun (WGS) entry which is preliminary data.</text>
</comment>
<keyword evidence="3" id="KW-0418">Kinase</keyword>
<dbReference type="GO" id="GO:0019205">
    <property type="term" value="F:nucleobase-containing compound kinase activity"/>
    <property type="evidence" value="ECO:0007669"/>
    <property type="project" value="InterPro"/>
</dbReference>
<protein>
    <submittedName>
        <fullName evidence="6">Uncharacterized protein</fullName>
    </submittedName>
</protein>
<reference evidence="6" key="1">
    <citation type="submission" date="2020-03" db="EMBL/GenBank/DDBJ databases">
        <authorList>
            <person name="Weist P."/>
        </authorList>
    </citation>
    <scope>NUCLEOTIDE SEQUENCE</scope>
</reference>
<keyword evidence="1" id="KW-0808">Transferase</keyword>
<dbReference type="SUPFAM" id="SSF52540">
    <property type="entry name" value="P-loop containing nucleoside triphosphate hydrolases"/>
    <property type="match status" value="3"/>
</dbReference>
<feature type="coiled-coil region" evidence="4">
    <location>
        <begin position="711"/>
        <end position="738"/>
    </location>
</feature>
<feature type="region of interest" description="Disordered" evidence="5">
    <location>
        <begin position="557"/>
        <end position="585"/>
    </location>
</feature>
<dbReference type="InterPro" id="IPR027417">
    <property type="entry name" value="P-loop_NTPase"/>
</dbReference>
<accession>A0A9N7YSL6</accession>
<dbReference type="GO" id="GO:0005524">
    <property type="term" value="F:ATP binding"/>
    <property type="evidence" value="ECO:0007669"/>
    <property type="project" value="InterPro"/>
</dbReference>
<evidence type="ECO:0000256" key="4">
    <source>
        <dbReference type="SAM" id="Coils"/>
    </source>
</evidence>
<name>A0A9N7YSL6_PLEPL</name>
<dbReference type="PANTHER" id="PTHR23359">
    <property type="entry name" value="NUCLEOTIDE KINASE"/>
    <property type="match status" value="1"/>
</dbReference>